<organism evidence="6 7">
    <name type="scientific">Dactylosporangium matsuzakiense</name>
    <dbReference type="NCBI Taxonomy" id="53360"/>
    <lineage>
        <taxon>Bacteria</taxon>
        <taxon>Bacillati</taxon>
        <taxon>Actinomycetota</taxon>
        <taxon>Actinomycetes</taxon>
        <taxon>Micromonosporales</taxon>
        <taxon>Micromonosporaceae</taxon>
        <taxon>Dactylosporangium</taxon>
    </lineage>
</organism>
<dbReference type="SUPFAM" id="SSF46785">
    <property type="entry name" value="Winged helix' DNA-binding domain"/>
    <property type="match status" value="1"/>
</dbReference>
<dbReference type="SMART" id="SM00347">
    <property type="entry name" value="HTH_MARR"/>
    <property type="match status" value="1"/>
</dbReference>
<evidence type="ECO:0000256" key="1">
    <source>
        <dbReference type="ARBA" id="ARBA00023015"/>
    </source>
</evidence>
<keyword evidence="1" id="KW-0805">Transcription regulation</keyword>
<keyword evidence="7" id="KW-1185">Reference proteome</keyword>
<dbReference type="EMBL" id="BSFP01000041">
    <property type="protein sequence ID" value="GLL04140.1"/>
    <property type="molecule type" value="Genomic_DNA"/>
</dbReference>
<evidence type="ECO:0000313" key="7">
    <source>
        <dbReference type="Proteomes" id="UP001143480"/>
    </source>
</evidence>
<dbReference type="InterPro" id="IPR023187">
    <property type="entry name" value="Tscrpt_reg_MarR-type_CS"/>
</dbReference>
<dbReference type="GO" id="GO:0003700">
    <property type="term" value="F:DNA-binding transcription factor activity"/>
    <property type="evidence" value="ECO:0007669"/>
    <property type="project" value="InterPro"/>
</dbReference>
<sequence length="183" mass="20128">MNSHREALLKRVAAADERMRALLAYDRTNPLFSVNLTMQQLKVLMLLSRHDGIASAELTRRLGVSLATLSGIVDRLVTQGYVTRTEDQQDRRIRRIHLSPAGRKLLTEIADGGTQSQQRLLRRLDDETLGMLASVLERVIEAAAADIAEQATAENQAEDGPAQPSDRSAPTFPVTATEAAHPH</sequence>
<dbReference type="PROSITE" id="PS50995">
    <property type="entry name" value="HTH_MARR_2"/>
    <property type="match status" value="1"/>
</dbReference>
<dbReference type="PANTHER" id="PTHR42756:SF1">
    <property type="entry name" value="TRANSCRIPTIONAL REPRESSOR OF EMRAB OPERON"/>
    <property type="match status" value="1"/>
</dbReference>
<dbReference type="RefSeq" id="WP_261960926.1">
    <property type="nucleotide sequence ID" value="NZ_BAAAXA010000001.1"/>
</dbReference>
<reference evidence="6" key="2">
    <citation type="submission" date="2023-01" db="EMBL/GenBank/DDBJ databases">
        <authorList>
            <person name="Sun Q."/>
            <person name="Evtushenko L."/>
        </authorList>
    </citation>
    <scope>NUCLEOTIDE SEQUENCE</scope>
    <source>
        <strain evidence="6">VKM Ac-1321</strain>
    </source>
</reference>
<reference evidence="6" key="1">
    <citation type="journal article" date="2014" name="Int. J. Syst. Evol. Microbiol.">
        <title>Complete genome sequence of Corynebacterium casei LMG S-19264T (=DSM 44701T), isolated from a smear-ripened cheese.</title>
        <authorList>
            <consortium name="US DOE Joint Genome Institute (JGI-PGF)"/>
            <person name="Walter F."/>
            <person name="Albersmeier A."/>
            <person name="Kalinowski J."/>
            <person name="Ruckert C."/>
        </authorList>
    </citation>
    <scope>NUCLEOTIDE SEQUENCE</scope>
    <source>
        <strain evidence="6">VKM Ac-1321</strain>
    </source>
</reference>
<evidence type="ECO:0000313" key="6">
    <source>
        <dbReference type="EMBL" id="GLL04140.1"/>
    </source>
</evidence>
<dbReference type="InterPro" id="IPR000835">
    <property type="entry name" value="HTH_MarR-typ"/>
</dbReference>
<dbReference type="InterPro" id="IPR036390">
    <property type="entry name" value="WH_DNA-bd_sf"/>
</dbReference>
<gene>
    <name evidence="6" type="ORF">GCM10017581_058870</name>
</gene>
<name>A0A9W6KNH7_9ACTN</name>
<comment type="caution">
    <text evidence="6">The sequence shown here is derived from an EMBL/GenBank/DDBJ whole genome shotgun (WGS) entry which is preliminary data.</text>
</comment>
<evidence type="ECO:0000259" key="5">
    <source>
        <dbReference type="PROSITE" id="PS50995"/>
    </source>
</evidence>
<dbReference type="Gene3D" id="1.10.10.10">
    <property type="entry name" value="Winged helix-like DNA-binding domain superfamily/Winged helix DNA-binding domain"/>
    <property type="match status" value="1"/>
</dbReference>
<feature type="domain" description="HTH marR-type" evidence="5">
    <location>
        <begin position="5"/>
        <end position="141"/>
    </location>
</feature>
<keyword evidence="3" id="KW-0804">Transcription</keyword>
<evidence type="ECO:0000256" key="4">
    <source>
        <dbReference type="SAM" id="MobiDB-lite"/>
    </source>
</evidence>
<dbReference type="Pfam" id="PF01047">
    <property type="entry name" value="MarR"/>
    <property type="match status" value="1"/>
</dbReference>
<evidence type="ECO:0000256" key="2">
    <source>
        <dbReference type="ARBA" id="ARBA00023125"/>
    </source>
</evidence>
<keyword evidence="2" id="KW-0238">DNA-binding</keyword>
<dbReference type="AlphaFoldDB" id="A0A9W6KNH7"/>
<feature type="region of interest" description="Disordered" evidence="4">
    <location>
        <begin position="150"/>
        <end position="183"/>
    </location>
</feature>
<dbReference type="GO" id="GO:0003677">
    <property type="term" value="F:DNA binding"/>
    <property type="evidence" value="ECO:0007669"/>
    <property type="project" value="UniProtKB-KW"/>
</dbReference>
<dbReference type="PRINTS" id="PR00598">
    <property type="entry name" value="HTHMARR"/>
</dbReference>
<protein>
    <recommendedName>
        <fullName evidence="5">HTH marR-type domain-containing protein</fullName>
    </recommendedName>
</protein>
<proteinExistence type="predicted"/>
<dbReference type="PROSITE" id="PS01117">
    <property type="entry name" value="HTH_MARR_1"/>
    <property type="match status" value="1"/>
</dbReference>
<dbReference type="InterPro" id="IPR036388">
    <property type="entry name" value="WH-like_DNA-bd_sf"/>
</dbReference>
<accession>A0A9W6KNH7</accession>
<dbReference type="PANTHER" id="PTHR42756">
    <property type="entry name" value="TRANSCRIPTIONAL REGULATOR, MARR"/>
    <property type="match status" value="1"/>
</dbReference>
<dbReference type="Proteomes" id="UP001143480">
    <property type="component" value="Unassembled WGS sequence"/>
</dbReference>
<evidence type="ECO:0000256" key="3">
    <source>
        <dbReference type="ARBA" id="ARBA00023163"/>
    </source>
</evidence>